<keyword evidence="6" id="KW-0808">Transferase</keyword>
<reference evidence="8" key="1">
    <citation type="submission" date="2018-05" db="EMBL/GenBank/DDBJ databases">
        <authorList>
            <person name="Lanie J.A."/>
            <person name="Ng W.-L."/>
            <person name="Kazmierczak K.M."/>
            <person name="Andrzejewski T.M."/>
            <person name="Davidsen T.M."/>
            <person name="Wayne K.J."/>
            <person name="Tettelin H."/>
            <person name="Glass J.I."/>
            <person name="Rusch D."/>
            <person name="Podicherti R."/>
            <person name="Tsui H.-C.T."/>
            <person name="Winkler M.E."/>
        </authorList>
    </citation>
    <scope>NUCLEOTIDE SEQUENCE</scope>
</reference>
<name>A0A381W465_9ZZZZ</name>
<dbReference type="GO" id="GO:0004719">
    <property type="term" value="F:protein-L-isoaspartate (D-aspartate) O-methyltransferase activity"/>
    <property type="evidence" value="ECO:0007669"/>
    <property type="project" value="UniProtKB-EC"/>
</dbReference>
<dbReference type="Pfam" id="PF01135">
    <property type="entry name" value="PCMT"/>
    <property type="match status" value="1"/>
</dbReference>
<dbReference type="Gene3D" id="3.40.50.150">
    <property type="entry name" value="Vaccinia Virus protein VP39"/>
    <property type="match status" value="1"/>
</dbReference>
<evidence type="ECO:0000313" key="8">
    <source>
        <dbReference type="EMBL" id="SVA47274.1"/>
    </source>
</evidence>
<dbReference type="AlphaFoldDB" id="A0A381W465"/>
<dbReference type="NCBIfam" id="NF001453">
    <property type="entry name" value="PRK00312.1"/>
    <property type="match status" value="1"/>
</dbReference>
<evidence type="ECO:0000256" key="3">
    <source>
        <dbReference type="ARBA" id="ARBA00011890"/>
    </source>
</evidence>
<evidence type="ECO:0000256" key="5">
    <source>
        <dbReference type="ARBA" id="ARBA00022603"/>
    </source>
</evidence>
<gene>
    <name evidence="8" type="ORF">METZ01_LOCUS100128</name>
</gene>
<evidence type="ECO:0000256" key="6">
    <source>
        <dbReference type="ARBA" id="ARBA00022679"/>
    </source>
</evidence>
<dbReference type="NCBIfam" id="TIGR00080">
    <property type="entry name" value="pimt"/>
    <property type="match status" value="1"/>
</dbReference>
<proteinExistence type="inferred from homology"/>
<evidence type="ECO:0000256" key="7">
    <source>
        <dbReference type="ARBA" id="ARBA00022691"/>
    </source>
</evidence>
<keyword evidence="7" id="KW-0949">S-adenosyl-L-methionine</keyword>
<dbReference type="InterPro" id="IPR029063">
    <property type="entry name" value="SAM-dependent_MTases_sf"/>
</dbReference>
<dbReference type="CDD" id="cd02440">
    <property type="entry name" value="AdoMet_MTases"/>
    <property type="match status" value="1"/>
</dbReference>
<evidence type="ECO:0000256" key="4">
    <source>
        <dbReference type="ARBA" id="ARBA00022490"/>
    </source>
</evidence>
<comment type="similarity">
    <text evidence="2">Belongs to the methyltransferase superfamily. L-isoaspartyl/D-aspartyl protein methyltransferase family.</text>
</comment>
<organism evidence="8">
    <name type="scientific">marine metagenome</name>
    <dbReference type="NCBI Taxonomy" id="408172"/>
    <lineage>
        <taxon>unclassified sequences</taxon>
        <taxon>metagenomes</taxon>
        <taxon>ecological metagenomes</taxon>
    </lineage>
</organism>
<dbReference type="PROSITE" id="PS01279">
    <property type="entry name" value="PCMT"/>
    <property type="match status" value="1"/>
</dbReference>
<evidence type="ECO:0000256" key="1">
    <source>
        <dbReference type="ARBA" id="ARBA00004496"/>
    </source>
</evidence>
<evidence type="ECO:0000256" key="2">
    <source>
        <dbReference type="ARBA" id="ARBA00005369"/>
    </source>
</evidence>
<dbReference type="GO" id="GO:0032259">
    <property type="term" value="P:methylation"/>
    <property type="evidence" value="ECO:0007669"/>
    <property type="project" value="UniProtKB-KW"/>
</dbReference>
<dbReference type="PANTHER" id="PTHR11579:SF0">
    <property type="entry name" value="PROTEIN-L-ISOASPARTATE(D-ASPARTATE) O-METHYLTRANSFERASE"/>
    <property type="match status" value="1"/>
</dbReference>
<comment type="subcellular location">
    <subcellularLocation>
        <location evidence="1">Cytoplasm</location>
    </subcellularLocation>
</comment>
<accession>A0A381W465</accession>
<dbReference type="PANTHER" id="PTHR11579">
    <property type="entry name" value="PROTEIN-L-ISOASPARTATE O-METHYLTRANSFERASE"/>
    <property type="match status" value="1"/>
</dbReference>
<protein>
    <recommendedName>
        <fullName evidence="3">protein-L-isoaspartate(D-aspartate) O-methyltransferase</fullName>
        <ecNumber evidence="3">2.1.1.77</ecNumber>
    </recommendedName>
</protein>
<dbReference type="EC" id="2.1.1.77" evidence="3"/>
<keyword evidence="5" id="KW-0489">Methyltransferase</keyword>
<dbReference type="EMBL" id="UINC01010646">
    <property type="protein sequence ID" value="SVA47274.1"/>
    <property type="molecule type" value="Genomic_DNA"/>
</dbReference>
<sequence length="212" mass="23029">MGDAAMRSQREAMVDRQLVARGISDERVLAAMREIPRHRFVPASRLSLAYSDRPVPIGSGQTISQPYIVAIMSSLLGELGEGSKVLEIGSGSGYQTAVLVHMGLEVHAVEILPDLAETSMARLEELELAPASLRVANGQEGLPEHAPYDAIIAAACAKRMPVAWSQQIASRGIIVAPMGRWRGQRLVKWDEKDGALHRSDVCNVRFVPLVRG</sequence>
<dbReference type="SUPFAM" id="SSF53335">
    <property type="entry name" value="S-adenosyl-L-methionine-dependent methyltransferases"/>
    <property type="match status" value="1"/>
</dbReference>
<dbReference type="InterPro" id="IPR000682">
    <property type="entry name" value="PCMT"/>
</dbReference>
<keyword evidence="4" id="KW-0963">Cytoplasm</keyword>
<dbReference type="GO" id="GO:0005737">
    <property type="term" value="C:cytoplasm"/>
    <property type="evidence" value="ECO:0007669"/>
    <property type="project" value="UniProtKB-SubCell"/>
</dbReference>